<dbReference type="OrthoDB" id="5376804at2759"/>
<gene>
    <name evidence="2" type="ORF">B0I35DRAFT_483377</name>
</gene>
<evidence type="ECO:0000313" key="2">
    <source>
        <dbReference type="EMBL" id="KAH7308095.1"/>
    </source>
</evidence>
<organism evidence="2 3">
    <name type="scientific">Stachybotrys elegans</name>
    <dbReference type="NCBI Taxonomy" id="80388"/>
    <lineage>
        <taxon>Eukaryota</taxon>
        <taxon>Fungi</taxon>
        <taxon>Dikarya</taxon>
        <taxon>Ascomycota</taxon>
        <taxon>Pezizomycotina</taxon>
        <taxon>Sordariomycetes</taxon>
        <taxon>Hypocreomycetidae</taxon>
        <taxon>Hypocreales</taxon>
        <taxon>Stachybotryaceae</taxon>
        <taxon>Stachybotrys</taxon>
    </lineage>
</organism>
<dbReference type="PANTHER" id="PTHR35394">
    <property type="entry name" value="DUF3176 DOMAIN-CONTAINING PROTEIN"/>
    <property type="match status" value="1"/>
</dbReference>
<dbReference type="Pfam" id="PF11374">
    <property type="entry name" value="DUF3176"/>
    <property type="match status" value="1"/>
</dbReference>
<dbReference type="EMBL" id="JAGPNK010000016">
    <property type="protein sequence ID" value="KAH7308095.1"/>
    <property type="molecule type" value="Genomic_DNA"/>
</dbReference>
<reference evidence="2" key="1">
    <citation type="journal article" date="2021" name="Nat. Commun.">
        <title>Genetic determinants of endophytism in the Arabidopsis root mycobiome.</title>
        <authorList>
            <person name="Mesny F."/>
            <person name="Miyauchi S."/>
            <person name="Thiergart T."/>
            <person name="Pickel B."/>
            <person name="Atanasova L."/>
            <person name="Karlsson M."/>
            <person name="Huettel B."/>
            <person name="Barry K.W."/>
            <person name="Haridas S."/>
            <person name="Chen C."/>
            <person name="Bauer D."/>
            <person name="Andreopoulos W."/>
            <person name="Pangilinan J."/>
            <person name="LaButti K."/>
            <person name="Riley R."/>
            <person name="Lipzen A."/>
            <person name="Clum A."/>
            <person name="Drula E."/>
            <person name="Henrissat B."/>
            <person name="Kohler A."/>
            <person name="Grigoriev I.V."/>
            <person name="Martin F.M."/>
            <person name="Hacquard S."/>
        </authorList>
    </citation>
    <scope>NUCLEOTIDE SEQUENCE</scope>
    <source>
        <strain evidence="2">MPI-CAGE-CH-0235</strain>
    </source>
</reference>
<sequence length="612" mass="67990">MLIPKLLSSFLWPAWGQQYCALAAAISTFVGIVMLLSEYDGKVIFEWNGITLNALISILSVATKAALAFIISECMAQWKWILFTGDKRLLIDFDRMDAAARGPLGSIRVLLKSRGALIAQFGAILTIINIALDPFAQQLIQLRQETVSEPGTLEADALISSTHVYALGEVHILGHSHTNGRYEDGETIDTVEEWWNITTSIPPSMEGAVLNGFYKSLAELERETLFQCSAGNCTFDPFTTLGICHRCSDVTSHLAMTEEEDFAAVLVEFGGYQDPIEESHATAFRLPNGHFIANHDSTKLYHTGYFWPSYIATSFGTGNPNKTVYNVSRPSDEAEDPEASWPNVSMKASECALYYCIQNITSRVDNFRLHEEVSELVGVTRSPDSWDSGLDGNDDLPPEYHAPPDEARALEFHELWSVADYESLELDVPMSSESYRIEADSIKSLSAHMQGLFTWKEWDKNTNINKPTPQDPGHGRSSIFRAVAASMTNEMRRTSAERDLADNGMRTMSTRGNVTLPSVLYEVQWSWLSLHFSMLVSVSLFLGLTIWRSSGEPMVPLWKSSSLATIRHGREIGGLLDSDDTTVGLMEYKARKLYFDGHQVDGEAKPCIGSAT</sequence>
<name>A0A8K0SHA2_9HYPO</name>
<keyword evidence="3" id="KW-1185">Reference proteome</keyword>
<keyword evidence="1" id="KW-1133">Transmembrane helix</keyword>
<dbReference type="AlphaFoldDB" id="A0A8K0SHA2"/>
<dbReference type="Proteomes" id="UP000813444">
    <property type="component" value="Unassembled WGS sequence"/>
</dbReference>
<dbReference type="InterPro" id="IPR021514">
    <property type="entry name" value="DUF3176"/>
</dbReference>
<evidence type="ECO:0000256" key="1">
    <source>
        <dbReference type="SAM" id="Phobius"/>
    </source>
</evidence>
<feature type="transmembrane region" description="Helical" evidence="1">
    <location>
        <begin position="49"/>
        <end position="71"/>
    </location>
</feature>
<comment type="caution">
    <text evidence="2">The sequence shown here is derived from an EMBL/GenBank/DDBJ whole genome shotgun (WGS) entry which is preliminary data.</text>
</comment>
<keyword evidence="1" id="KW-0472">Membrane</keyword>
<feature type="transmembrane region" description="Helical" evidence="1">
    <location>
        <begin position="20"/>
        <end position="37"/>
    </location>
</feature>
<protein>
    <submittedName>
        <fullName evidence="2">Uncharacterized protein</fullName>
    </submittedName>
</protein>
<evidence type="ECO:0000313" key="3">
    <source>
        <dbReference type="Proteomes" id="UP000813444"/>
    </source>
</evidence>
<accession>A0A8K0SHA2</accession>
<keyword evidence="1" id="KW-0812">Transmembrane</keyword>
<proteinExistence type="predicted"/>
<dbReference type="PANTHER" id="PTHR35394:SF5">
    <property type="entry name" value="DUF3176 DOMAIN-CONTAINING PROTEIN"/>
    <property type="match status" value="1"/>
</dbReference>